<feature type="compositionally biased region" description="Basic and acidic residues" evidence="1">
    <location>
        <begin position="63"/>
        <end position="80"/>
    </location>
</feature>
<name>A0A564YP69_HYMDI</name>
<dbReference type="PANTHER" id="PTHR13008:SF7">
    <property type="entry name" value="MAP KINASE-ACTIVATING DEATH DOMAIN PROTEIN"/>
    <property type="match status" value="1"/>
</dbReference>
<dbReference type="GO" id="GO:0042981">
    <property type="term" value="P:regulation of apoptotic process"/>
    <property type="evidence" value="ECO:0007669"/>
    <property type="project" value="TreeGrafter"/>
</dbReference>
<dbReference type="AlphaFoldDB" id="A0A564YP69"/>
<evidence type="ECO:0000313" key="3">
    <source>
        <dbReference type="Proteomes" id="UP000321570"/>
    </source>
</evidence>
<accession>A0A564YP69</accession>
<dbReference type="GO" id="GO:0005085">
    <property type="term" value="F:guanyl-nucleotide exchange factor activity"/>
    <property type="evidence" value="ECO:0007669"/>
    <property type="project" value="TreeGrafter"/>
</dbReference>
<sequence length="250" mass="28500">QQKIGREGDDVDYEDVDIGTHLLNNISGVISGAGNAFSKFLTQPQNIIEKSKQFIQSPKLPRRKDFTNKPTKEDETDKAQKGRKLFSISGKGKRKALSKLTWTSFDEKSSEKQELLQQLTQAIWSGEKVGLRTKHEVQVLMEDERYRNYALVKLLAESHEFRYEPESSVPNVALQDTPMFRHLVWLAKAVICGYERNWVNRGIHGVGSAFLLLELAHTHFWDQSIALEHELKVSKQRPASLQGSKENLPS</sequence>
<proteinExistence type="predicted"/>
<dbReference type="GO" id="GO:0005829">
    <property type="term" value="C:cytosol"/>
    <property type="evidence" value="ECO:0007669"/>
    <property type="project" value="TreeGrafter"/>
</dbReference>
<protein>
    <submittedName>
        <fullName evidence="2">Uncharacterized protein</fullName>
    </submittedName>
</protein>
<gene>
    <name evidence="2" type="ORF">WMSIL1_LOCUS8050</name>
</gene>
<dbReference type="PANTHER" id="PTHR13008">
    <property type="entry name" value="MAP-KINASE ACTIVATING DEATH DOMAIN PROTEIN MADD /DENN/AEX-3 C.ELEGANS"/>
    <property type="match status" value="1"/>
</dbReference>
<organism evidence="2 3">
    <name type="scientific">Hymenolepis diminuta</name>
    <name type="common">Rat tapeworm</name>
    <dbReference type="NCBI Taxonomy" id="6216"/>
    <lineage>
        <taxon>Eukaryota</taxon>
        <taxon>Metazoa</taxon>
        <taxon>Spiralia</taxon>
        <taxon>Lophotrochozoa</taxon>
        <taxon>Platyhelminthes</taxon>
        <taxon>Cestoda</taxon>
        <taxon>Eucestoda</taxon>
        <taxon>Cyclophyllidea</taxon>
        <taxon>Hymenolepididae</taxon>
        <taxon>Hymenolepis</taxon>
    </lineage>
</organism>
<evidence type="ECO:0000256" key="1">
    <source>
        <dbReference type="SAM" id="MobiDB-lite"/>
    </source>
</evidence>
<feature type="non-terminal residue" evidence="2">
    <location>
        <position position="1"/>
    </location>
</feature>
<dbReference type="GO" id="GO:0032483">
    <property type="term" value="P:regulation of Rab protein signal transduction"/>
    <property type="evidence" value="ECO:0007669"/>
    <property type="project" value="TreeGrafter"/>
</dbReference>
<feature type="region of interest" description="Disordered" evidence="1">
    <location>
        <begin position="59"/>
        <end position="81"/>
    </location>
</feature>
<feature type="non-terminal residue" evidence="2">
    <location>
        <position position="250"/>
    </location>
</feature>
<reference evidence="2 3" key="1">
    <citation type="submission" date="2019-07" db="EMBL/GenBank/DDBJ databases">
        <authorList>
            <person name="Jastrzebski P J."/>
            <person name="Paukszto L."/>
            <person name="Jastrzebski P J."/>
        </authorList>
    </citation>
    <scope>NUCLEOTIDE SEQUENCE [LARGE SCALE GENOMIC DNA]</scope>
    <source>
        <strain evidence="2 3">WMS-il1</strain>
    </source>
</reference>
<evidence type="ECO:0000313" key="2">
    <source>
        <dbReference type="EMBL" id="VUZ48789.1"/>
    </source>
</evidence>
<keyword evidence="3" id="KW-1185">Reference proteome</keyword>
<dbReference type="Proteomes" id="UP000321570">
    <property type="component" value="Unassembled WGS sequence"/>
</dbReference>
<dbReference type="EMBL" id="CABIJS010000310">
    <property type="protein sequence ID" value="VUZ48789.1"/>
    <property type="molecule type" value="Genomic_DNA"/>
</dbReference>
<dbReference type="InterPro" id="IPR039980">
    <property type="entry name" value="MADD"/>
</dbReference>